<evidence type="ECO:0000259" key="3">
    <source>
        <dbReference type="PROSITE" id="PS50075"/>
    </source>
</evidence>
<feature type="domain" description="Carrier" evidence="3">
    <location>
        <begin position="1"/>
        <end position="78"/>
    </location>
</feature>
<evidence type="ECO:0000256" key="1">
    <source>
        <dbReference type="ARBA" id="ARBA00022450"/>
    </source>
</evidence>
<organism evidence="4 5">
    <name type="scientific">Micromonospora purpureochromogenes</name>
    <dbReference type="NCBI Taxonomy" id="47872"/>
    <lineage>
        <taxon>Bacteria</taxon>
        <taxon>Bacillati</taxon>
        <taxon>Actinomycetota</taxon>
        <taxon>Actinomycetes</taxon>
        <taxon>Micromonosporales</taxon>
        <taxon>Micromonosporaceae</taxon>
        <taxon>Micromonospora</taxon>
    </lineage>
</organism>
<evidence type="ECO:0000256" key="2">
    <source>
        <dbReference type="ARBA" id="ARBA00022553"/>
    </source>
</evidence>
<dbReference type="PROSITE" id="PS00012">
    <property type="entry name" value="PHOSPHOPANTETHEINE"/>
    <property type="match status" value="1"/>
</dbReference>
<dbReference type="InterPro" id="IPR009081">
    <property type="entry name" value="PP-bd_ACP"/>
</dbReference>
<proteinExistence type="predicted"/>
<protein>
    <submittedName>
        <fullName evidence="4">Acyl carrier protein</fullName>
    </submittedName>
</protein>
<name>A0A1C4ZN94_9ACTN</name>
<dbReference type="PROSITE" id="PS50075">
    <property type="entry name" value="CARRIER"/>
    <property type="match status" value="1"/>
</dbReference>
<dbReference type="InterPro" id="IPR036736">
    <property type="entry name" value="ACP-like_sf"/>
</dbReference>
<keyword evidence="1" id="KW-0596">Phosphopantetheine</keyword>
<gene>
    <name evidence="4" type="ORF">GA0074696_4648</name>
</gene>
<dbReference type="Gene3D" id="1.10.1200.10">
    <property type="entry name" value="ACP-like"/>
    <property type="match status" value="1"/>
</dbReference>
<sequence>MLDERFEGILRGYLAFLSPTDTLTEDTPLRDFGLDSMATVELISDLESTYRIRFVDDLLSLENFATPGTIWASLTALGVTGQVTEARVGH</sequence>
<dbReference type="RefSeq" id="WP_088963026.1">
    <property type="nucleotide sequence ID" value="NZ_LT607410.1"/>
</dbReference>
<evidence type="ECO:0000313" key="5">
    <source>
        <dbReference type="Proteomes" id="UP000198228"/>
    </source>
</evidence>
<accession>A0A1C4ZN94</accession>
<dbReference type="Pfam" id="PF00550">
    <property type="entry name" value="PP-binding"/>
    <property type="match status" value="1"/>
</dbReference>
<dbReference type="InterPro" id="IPR006162">
    <property type="entry name" value="Ppantetheine_attach_site"/>
</dbReference>
<reference evidence="4 5" key="1">
    <citation type="submission" date="2016-06" db="EMBL/GenBank/DDBJ databases">
        <authorList>
            <person name="Kjaerup R.B."/>
            <person name="Dalgaard T.S."/>
            <person name="Juul-Madsen H.R."/>
        </authorList>
    </citation>
    <scope>NUCLEOTIDE SEQUENCE [LARGE SCALE GENOMIC DNA]</scope>
    <source>
        <strain evidence="4 5">DSM 43821</strain>
    </source>
</reference>
<keyword evidence="2" id="KW-0597">Phosphoprotein</keyword>
<evidence type="ECO:0000313" key="4">
    <source>
        <dbReference type="EMBL" id="SCF34408.1"/>
    </source>
</evidence>
<dbReference type="EMBL" id="LT607410">
    <property type="protein sequence ID" value="SCF34408.1"/>
    <property type="molecule type" value="Genomic_DNA"/>
</dbReference>
<dbReference type="AlphaFoldDB" id="A0A1C4ZN94"/>
<dbReference type="SUPFAM" id="SSF47336">
    <property type="entry name" value="ACP-like"/>
    <property type="match status" value="1"/>
</dbReference>
<dbReference type="Proteomes" id="UP000198228">
    <property type="component" value="Chromosome I"/>
</dbReference>